<dbReference type="AlphaFoldDB" id="A0A9X6WIS5"/>
<protein>
    <recommendedName>
        <fullName evidence="4">DUF4230 domain-containing protein</fullName>
    </recommendedName>
</protein>
<evidence type="ECO:0000256" key="1">
    <source>
        <dbReference type="SAM" id="Phobius"/>
    </source>
</evidence>
<comment type="caution">
    <text evidence="2">The sequence shown here is derived from an EMBL/GenBank/DDBJ whole genome shotgun (WGS) entry which is preliminary data.</text>
</comment>
<name>A0A9X6WIS5_BACTU</name>
<keyword evidence="1" id="KW-0472">Membrane</keyword>
<accession>A0A9X6WIS5</accession>
<feature type="transmembrane region" description="Helical" evidence="1">
    <location>
        <begin position="7"/>
        <end position="29"/>
    </location>
</feature>
<dbReference type="Proteomes" id="UP000224003">
    <property type="component" value="Unassembled WGS sequence"/>
</dbReference>
<keyword evidence="1" id="KW-1133">Transmembrane helix</keyword>
<organism evidence="2 3">
    <name type="scientific">Bacillus thuringiensis</name>
    <dbReference type="NCBI Taxonomy" id="1428"/>
    <lineage>
        <taxon>Bacteria</taxon>
        <taxon>Bacillati</taxon>
        <taxon>Bacillota</taxon>
        <taxon>Bacilli</taxon>
        <taxon>Bacillales</taxon>
        <taxon>Bacillaceae</taxon>
        <taxon>Bacillus</taxon>
        <taxon>Bacillus cereus group</taxon>
    </lineage>
</organism>
<sequence length="250" mass="28849">MKTWKKTLTKVTVGVLTIGVAFGGGMHYYSEQAKAKTIEENHRKAELLKAQQIKVSKIITDRLRDELRIGGPVNDFKYTFNSVDAFHKSLLDNEEDGMVKKALKEVAKKLIGKEYNADLKATYTMDYVFPDKKDFVKVDGKNITIYLDQPKLDFRTDFDKSRFDTEVGVVLQSIERVVPFVDFTYTDEDRRLLYLKAVETGKKQLMSKNKEDVEKLEEDTISKIENFISGMVEAEGYKVNVEKRYDQLKI</sequence>
<dbReference type="RefSeq" id="WP_098517367.1">
    <property type="nucleotide sequence ID" value="NZ_NUVX01000065.1"/>
</dbReference>
<dbReference type="EMBL" id="NUVX01000065">
    <property type="protein sequence ID" value="PFJ32329.1"/>
    <property type="molecule type" value="Genomic_DNA"/>
</dbReference>
<gene>
    <name evidence="2" type="ORF">COJ15_29100</name>
</gene>
<keyword evidence="1" id="KW-0812">Transmembrane</keyword>
<reference evidence="2 3" key="1">
    <citation type="submission" date="2017-09" db="EMBL/GenBank/DDBJ databases">
        <title>Large-scale bioinformatics analysis of Bacillus genomes uncovers conserved roles of natural products in bacterial physiology.</title>
        <authorList>
            <consortium name="Agbiome Team Llc"/>
            <person name="Bleich R.M."/>
            <person name="Grubbs K.J."/>
            <person name="Santa Maria K.C."/>
            <person name="Allen S.E."/>
            <person name="Farag S."/>
            <person name="Shank E.A."/>
            <person name="Bowers A."/>
        </authorList>
    </citation>
    <scope>NUCLEOTIDE SEQUENCE [LARGE SCALE GENOMIC DNA]</scope>
    <source>
        <strain evidence="2 3">AFS085496</strain>
    </source>
</reference>
<evidence type="ECO:0000313" key="2">
    <source>
        <dbReference type="EMBL" id="PFJ32329.1"/>
    </source>
</evidence>
<evidence type="ECO:0008006" key="4">
    <source>
        <dbReference type="Google" id="ProtNLM"/>
    </source>
</evidence>
<proteinExistence type="predicted"/>
<evidence type="ECO:0000313" key="3">
    <source>
        <dbReference type="Proteomes" id="UP000224003"/>
    </source>
</evidence>